<evidence type="ECO:0000256" key="6">
    <source>
        <dbReference type="ARBA" id="ARBA00023170"/>
    </source>
</evidence>
<keyword evidence="5 8" id="KW-0472">Membrane</keyword>
<dbReference type="InterPro" id="IPR050125">
    <property type="entry name" value="GPCR_opsins"/>
</dbReference>
<name>A0A2Z4C5P6_BRALA</name>
<dbReference type="Pfam" id="PF00001">
    <property type="entry name" value="7tm_1"/>
    <property type="match status" value="1"/>
</dbReference>
<keyword evidence="2 8" id="KW-0812">Transmembrane</keyword>
<organism evidence="10">
    <name type="scientific">Branchiostoma lanceolatum</name>
    <name type="common">Common lancelet</name>
    <name type="synonym">Amphioxus lanceolatum</name>
    <dbReference type="NCBI Taxonomy" id="7740"/>
    <lineage>
        <taxon>Eukaryota</taxon>
        <taxon>Metazoa</taxon>
        <taxon>Chordata</taxon>
        <taxon>Cephalochordata</taxon>
        <taxon>Leptocardii</taxon>
        <taxon>Amphioxiformes</taxon>
        <taxon>Branchiostomatidae</taxon>
        <taxon>Branchiostoma</taxon>
    </lineage>
</organism>
<dbReference type="PRINTS" id="PR00237">
    <property type="entry name" value="GPCRRHODOPSN"/>
</dbReference>
<evidence type="ECO:0000256" key="1">
    <source>
        <dbReference type="ARBA" id="ARBA00004141"/>
    </source>
</evidence>
<sequence length="354" mass="38516">MDVRNISRRSFFEDNREVNSSAAGISVDGPSRTAQIVFGVVILLAGLTGVLGNGLALHALYACRALRNPKHYLVVNLCIAGGLLCVVYCPVTVWASFAHTWPFGQLGCDMFGFSVSVMVIVLMATQLAIAVQRFAVAIKPLTAAVSITRGRMLLSAAFTWLYSALLMLPPLLGWNRFIIDQSGVSVMFDYLALDGLSRAYVIVLVVFAFAVPLIGIVCCYMYIFFAVRRSRQDANVTCKREAKTALVALRYSALFCASWTPFAAVVLLTQCKVTVSINFGMVASAISKCSSTIHPMMFALSLPVVRRYHKVAWSPALLASVRFPSSAPRQRSLGSGRKLIRLDSRLSHGGKTGN</sequence>
<protein>
    <submittedName>
        <fullName evidence="10">Amphiop6</fullName>
    </submittedName>
</protein>
<feature type="transmembrane region" description="Helical" evidence="8">
    <location>
        <begin position="73"/>
        <end position="98"/>
    </location>
</feature>
<dbReference type="EMBL" id="MF464478">
    <property type="protein sequence ID" value="AWU78808.1"/>
    <property type="molecule type" value="mRNA"/>
</dbReference>
<accession>A0A2Z4C5P6</accession>
<feature type="transmembrane region" description="Helical" evidence="8">
    <location>
        <begin position="199"/>
        <end position="227"/>
    </location>
</feature>
<dbReference type="GO" id="GO:0004930">
    <property type="term" value="F:G protein-coupled receptor activity"/>
    <property type="evidence" value="ECO:0007669"/>
    <property type="project" value="UniProtKB-KW"/>
</dbReference>
<evidence type="ECO:0000256" key="8">
    <source>
        <dbReference type="SAM" id="Phobius"/>
    </source>
</evidence>
<dbReference type="PROSITE" id="PS50262">
    <property type="entry name" value="G_PROTEIN_RECEP_F1_2"/>
    <property type="match status" value="1"/>
</dbReference>
<dbReference type="InterPro" id="IPR017452">
    <property type="entry name" value="GPCR_Rhodpsn_7TM"/>
</dbReference>
<keyword evidence="3 8" id="KW-1133">Transmembrane helix</keyword>
<feature type="transmembrane region" description="Helical" evidence="8">
    <location>
        <begin position="152"/>
        <end position="179"/>
    </location>
</feature>
<evidence type="ECO:0000256" key="3">
    <source>
        <dbReference type="ARBA" id="ARBA00022989"/>
    </source>
</evidence>
<dbReference type="InterPro" id="IPR000276">
    <property type="entry name" value="GPCR_Rhodpsn"/>
</dbReference>
<evidence type="ECO:0000259" key="9">
    <source>
        <dbReference type="PROSITE" id="PS50262"/>
    </source>
</evidence>
<feature type="transmembrane region" description="Helical" evidence="8">
    <location>
        <begin position="110"/>
        <end position="131"/>
    </location>
</feature>
<proteinExistence type="evidence at transcript level"/>
<dbReference type="GO" id="GO:0016020">
    <property type="term" value="C:membrane"/>
    <property type="evidence" value="ECO:0007669"/>
    <property type="project" value="UniProtKB-SubCell"/>
</dbReference>
<comment type="subcellular location">
    <subcellularLocation>
        <location evidence="1">Membrane</location>
        <topology evidence="1">Multi-pass membrane protein</topology>
    </subcellularLocation>
</comment>
<reference evidence="10" key="1">
    <citation type="journal article" date="2017" name="Int. J. Dev. Biol.">
        <title>The opsin repertoire of the European lancelet: a window into light detection in a basal chordate.</title>
        <authorList>
            <person name="Pantzartzi C.N."/>
            <person name="Pergner J."/>
            <person name="Kozmikova I."/>
            <person name="Kozmik Z."/>
        </authorList>
    </citation>
    <scope>NUCLEOTIDE SEQUENCE</scope>
</reference>
<evidence type="ECO:0000256" key="4">
    <source>
        <dbReference type="ARBA" id="ARBA00023040"/>
    </source>
</evidence>
<evidence type="ECO:0000313" key="10">
    <source>
        <dbReference type="EMBL" id="AWU78808.1"/>
    </source>
</evidence>
<dbReference type="SUPFAM" id="SSF81321">
    <property type="entry name" value="Family A G protein-coupled receptor-like"/>
    <property type="match status" value="1"/>
</dbReference>
<keyword evidence="4" id="KW-0297">G-protein coupled receptor</keyword>
<feature type="domain" description="G-protein coupled receptors family 1 profile" evidence="9">
    <location>
        <begin position="52"/>
        <end position="298"/>
    </location>
</feature>
<evidence type="ECO:0000256" key="5">
    <source>
        <dbReference type="ARBA" id="ARBA00023136"/>
    </source>
</evidence>
<evidence type="ECO:0000256" key="2">
    <source>
        <dbReference type="ARBA" id="ARBA00022692"/>
    </source>
</evidence>
<dbReference type="PANTHER" id="PTHR24240">
    <property type="entry name" value="OPSIN"/>
    <property type="match status" value="1"/>
</dbReference>
<keyword evidence="6" id="KW-0675">Receptor</keyword>
<keyword evidence="7" id="KW-0807">Transducer</keyword>
<feature type="transmembrane region" description="Helical" evidence="8">
    <location>
        <begin position="36"/>
        <end position="61"/>
    </location>
</feature>
<gene>
    <name evidence="10" type="primary">op16</name>
</gene>
<dbReference type="Gene3D" id="1.20.1070.10">
    <property type="entry name" value="Rhodopsin 7-helix transmembrane proteins"/>
    <property type="match status" value="1"/>
</dbReference>
<feature type="transmembrane region" description="Helical" evidence="8">
    <location>
        <begin position="248"/>
        <end position="268"/>
    </location>
</feature>
<reference evidence="10" key="2">
    <citation type="journal article" date="2018" name="Sci. Rep.">
        <title>The role of transposable elements in functional evolution of amphioxus genome: the case of opsin gene family.</title>
        <authorList>
            <person name="Pantzartzi C.N."/>
            <person name="Pergner J."/>
            <person name="Kozmik Z."/>
        </authorList>
    </citation>
    <scope>NUCLEOTIDE SEQUENCE</scope>
</reference>
<dbReference type="AlphaFoldDB" id="A0A2Z4C5P6"/>
<evidence type="ECO:0000256" key="7">
    <source>
        <dbReference type="ARBA" id="ARBA00023224"/>
    </source>
</evidence>